<reference evidence="1 2" key="1">
    <citation type="submission" date="2016-05" db="EMBL/GenBank/DDBJ databases">
        <title>Paenibacillus sp. 1ZS3-15 nov., isolated from the rhizosphere soil.</title>
        <authorList>
            <person name="Zhang X.X."/>
            <person name="Zhang J."/>
        </authorList>
    </citation>
    <scope>NUCLEOTIDE SEQUENCE [LARGE SCALE GENOMIC DNA]</scope>
    <source>
        <strain evidence="1 2">1ZS3-15</strain>
    </source>
</reference>
<sequence length="246" mass="28879">MDKAKYQELLISFVTDLKAERETSFKRKINSVYEGNKIRGNNPTFSYIFEDMFTDFLCDLFKRSDYKYLVDMNLTTCLDGNIQYFRPDIIVVERESNVILGVFELKIDDARAEDDWVLKSQLKLARMKDIYQNINQKQSESDNYIRYSTLSLDINGEPIKNKNGKMKTEKHFLYCDIDAKIACLALCEENSRMKKDKKVYRTTGELAMYISKKHFNNANHSLEQLLQSNNLNSEELFNLLEKMQLG</sequence>
<dbReference type="EMBL" id="LYPB01000092">
    <property type="protein sequence ID" value="OAS13733.1"/>
    <property type="molecule type" value="Genomic_DNA"/>
</dbReference>
<proteinExistence type="predicted"/>
<dbReference type="Proteomes" id="UP000078454">
    <property type="component" value="Unassembled WGS sequence"/>
</dbReference>
<name>A0A197ZYC6_9BACL</name>
<evidence type="ECO:0000313" key="1">
    <source>
        <dbReference type="EMBL" id="OAS13733.1"/>
    </source>
</evidence>
<organism evidence="1 2">
    <name type="scientific">Paenibacillus oryzisoli</name>
    <dbReference type="NCBI Taxonomy" id="1850517"/>
    <lineage>
        <taxon>Bacteria</taxon>
        <taxon>Bacillati</taxon>
        <taxon>Bacillota</taxon>
        <taxon>Bacilli</taxon>
        <taxon>Bacillales</taxon>
        <taxon>Paenibacillaceae</taxon>
        <taxon>Paenibacillus</taxon>
    </lineage>
</organism>
<protein>
    <submittedName>
        <fullName evidence="1">Uncharacterized protein</fullName>
    </submittedName>
</protein>
<comment type="caution">
    <text evidence="1">The sequence shown here is derived from an EMBL/GenBank/DDBJ whole genome shotgun (WGS) entry which is preliminary data.</text>
</comment>
<dbReference type="AlphaFoldDB" id="A0A197ZYC6"/>
<gene>
    <name evidence="1" type="ORF">A8708_25160</name>
</gene>
<dbReference type="OrthoDB" id="9969424at2"/>
<accession>A0A197ZYC6</accession>
<keyword evidence="2" id="KW-1185">Reference proteome</keyword>
<dbReference type="RefSeq" id="WP_068670855.1">
    <property type="nucleotide sequence ID" value="NZ_LYPB01000092.1"/>
</dbReference>
<evidence type="ECO:0000313" key="2">
    <source>
        <dbReference type="Proteomes" id="UP000078454"/>
    </source>
</evidence>